<organism evidence="1 2">
    <name type="scientific">Arcicella rigui</name>
    <dbReference type="NCBI Taxonomy" id="797020"/>
    <lineage>
        <taxon>Bacteria</taxon>
        <taxon>Pseudomonadati</taxon>
        <taxon>Bacteroidota</taxon>
        <taxon>Cytophagia</taxon>
        <taxon>Cytophagales</taxon>
        <taxon>Flectobacillaceae</taxon>
        <taxon>Arcicella</taxon>
    </lineage>
</organism>
<accession>A0ABU5Q4S3</accession>
<name>A0ABU5Q4S3_9BACT</name>
<keyword evidence="2" id="KW-1185">Reference proteome</keyword>
<dbReference type="RefSeq" id="WP_323294788.1">
    <property type="nucleotide sequence ID" value="NZ_JAYFUM010000001.1"/>
</dbReference>
<proteinExistence type="predicted"/>
<evidence type="ECO:0000313" key="1">
    <source>
        <dbReference type="EMBL" id="MEA5137607.1"/>
    </source>
</evidence>
<dbReference type="Proteomes" id="UP001302949">
    <property type="component" value="Unassembled WGS sequence"/>
</dbReference>
<dbReference type="PROSITE" id="PS51257">
    <property type="entry name" value="PROKAR_LIPOPROTEIN"/>
    <property type="match status" value="1"/>
</dbReference>
<comment type="caution">
    <text evidence="1">The sequence shown here is derived from an EMBL/GenBank/DDBJ whole genome shotgun (WGS) entry which is preliminary data.</text>
</comment>
<evidence type="ECO:0008006" key="3">
    <source>
        <dbReference type="Google" id="ProtNLM"/>
    </source>
</evidence>
<reference evidence="1 2" key="1">
    <citation type="submission" date="2023-12" db="EMBL/GenBank/DDBJ databases">
        <title>Novel species of the genus Arcicella isolated from rivers.</title>
        <authorList>
            <person name="Lu H."/>
        </authorList>
    </citation>
    <scope>NUCLEOTIDE SEQUENCE [LARGE SCALE GENOMIC DNA]</scope>
    <source>
        <strain evidence="1 2">KCTC 23307</strain>
    </source>
</reference>
<dbReference type="EMBL" id="JAYFUM010000001">
    <property type="protein sequence ID" value="MEA5137607.1"/>
    <property type="molecule type" value="Genomic_DNA"/>
</dbReference>
<protein>
    <recommendedName>
        <fullName evidence="3">Lipocalin-like domain-containing protein</fullName>
    </recommendedName>
</protein>
<sequence length="144" mass="16316">MKKPFVILAFFFLWIFSCKTKEDIELNPTGLVGKWVDSGRMQSQNADGTWSYWYVLETFAAVPVSIWEFTSDGKFLKDGKDGGTCCSAGNKYLVAGQHITFGTFAPPCANVLCKSCVDWTFNLSDKDTLVLEECSNRKEFYRMK</sequence>
<gene>
    <name evidence="1" type="ORF">VB248_00605</name>
</gene>
<evidence type="ECO:0000313" key="2">
    <source>
        <dbReference type="Proteomes" id="UP001302949"/>
    </source>
</evidence>